<sequence>MFNWGNINDNVLSKLKKFFLPSKNLSFFLAQLLFYLFFIGFIVYWIIILMIDKFGIYVGGIEWLSLIMVLFTNTFHFSIMFWFLRFYREWFSKRDILFMETYNRDTFAHKSPQIDEMLNEIKSYEESIYNWANEKNGTALEEVEYLKIYSEIESGKKILNFQFTSIIVALLGILGSIITNKDVMEVWTNRYGQILDYVDIKIVTIIDIGTILMIGLLIINTLLIIYHKIIRKIELYERLLDRVILKFQKENE</sequence>
<name>A0AC61YPK8_BACIA</name>
<accession>A0AC61YPK8</accession>
<evidence type="ECO:0000313" key="1">
    <source>
        <dbReference type="EMBL" id="WGD96720.1"/>
    </source>
</evidence>
<dbReference type="EMBL" id="CP121752">
    <property type="protein sequence ID" value="WGD96720.1"/>
    <property type="molecule type" value="Genomic_DNA"/>
</dbReference>
<proteinExistence type="predicted"/>
<reference evidence="1" key="1">
    <citation type="submission" date="2025-02" db="EMBL/GenBank/DDBJ databases">
        <title>Complete genome sequences of 52 Bacillus and Priestia strains isolated from West-African fermentations and 26 reference strains from the DSMZ collection.</title>
        <authorList>
            <person name="Wiedenbein E.S."/>
            <person name="Canoy T.S."/>
            <person name="Hui Y."/>
            <person name="Parkouda C."/>
            <person name="Dawende C."/>
            <person name="Ametefe E."/>
            <person name="Jespersen L."/>
            <person name="Nielsen D.S."/>
        </authorList>
    </citation>
    <scope>NUCLEOTIDE SEQUENCE</scope>
    <source>
        <strain evidence="1">PRO33</strain>
    </source>
</reference>
<evidence type="ECO:0000313" key="2">
    <source>
        <dbReference type="Proteomes" id="UP001218488"/>
    </source>
</evidence>
<organism evidence="1 2">
    <name type="scientific">Bacillus safensis</name>
    <dbReference type="NCBI Taxonomy" id="561879"/>
    <lineage>
        <taxon>Bacteria</taxon>
        <taxon>Bacillati</taxon>
        <taxon>Bacillota</taxon>
        <taxon>Bacilli</taxon>
        <taxon>Bacillales</taxon>
        <taxon>Bacillaceae</taxon>
        <taxon>Bacillus</taxon>
    </lineage>
</organism>
<gene>
    <name evidence="1" type="ORF">P5627_11700</name>
</gene>
<dbReference type="Proteomes" id="UP001218488">
    <property type="component" value="Chromosome"/>
</dbReference>
<protein>
    <submittedName>
        <fullName evidence="1">Uncharacterized protein</fullName>
    </submittedName>
</protein>